<gene>
    <name evidence="2" type="ORF">DAPPUDRAFT_343531</name>
</gene>
<reference evidence="2 3" key="1">
    <citation type="journal article" date="2011" name="Science">
        <title>The ecoresponsive genome of Daphnia pulex.</title>
        <authorList>
            <person name="Colbourne J.K."/>
            <person name="Pfrender M.E."/>
            <person name="Gilbert D."/>
            <person name="Thomas W.K."/>
            <person name="Tucker A."/>
            <person name="Oakley T.H."/>
            <person name="Tokishita S."/>
            <person name="Aerts A."/>
            <person name="Arnold G.J."/>
            <person name="Basu M.K."/>
            <person name="Bauer D.J."/>
            <person name="Caceres C.E."/>
            <person name="Carmel L."/>
            <person name="Casola C."/>
            <person name="Choi J.H."/>
            <person name="Detter J.C."/>
            <person name="Dong Q."/>
            <person name="Dusheyko S."/>
            <person name="Eads B.D."/>
            <person name="Frohlich T."/>
            <person name="Geiler-Samerotte K.A."/>
            <person name="Gerlach D."/>
            <person name="Hatcher P."/>
            <person name="Jogdeo S."/>
            <person name="Krijgsveld J."/>
            <person name="Kriventseva E.V."/>
            <person name="Kultz D."/>
            <person name="Laforsch C."/>
            <person name="Lindquist E."/>
            <person name="Lopez J."/>
            <person name="Manak J.R."/>
            <person name="Muller J."/>
            <person name="Pangilinan J."/>
            <person name="Patwardhan R.P."/>
            <person name="Pitluck S."/>
            <person name="Pritham E.J."/>
            <person name="Rechtsteiner A."/>
            <person name="Rho M."/>
            <person name="Rogozin I.B."/>
            <person name="Sakarya O."/>
            <person name="Salamov A."/>
            <person name="Schaack S."/>
            <person name="Shapiro H."/>
            <person name="Shiga Y."/>
            <person name="Skalitzky C."/>
            <person name="Smith Z."/>
            <person name="Souvorov A."/>
            <person name="Sung W."/>
            <person name="Tang Z."/>
            <person name="Tsuchiya D."/>
            <person name="Tu H."/>
            <person name="Vos H."/>
            <person name="Wang M."/>
            <person name="Wolf Y.I."/>
            <person name="Yamagata H."/>
            <person name="Yamada T."/>
            <person name="Ye Y."/>
            <person name="Shaw J.R."/>
            <person name="Andrews J."/>
            <person name="Crease T.J."/>
            <person name="Tang H."/>
            <person name="Lucas S.M."/>
            <person name="Robertson H.M."/>
            <person name="Bork P."/>
            <person name="Koonin E.V."/>
            <person name="Zdobnov E.M."/>
            <person name="Grigoriev I.V."/>
            <person name="Lynch M."/>
            <person name="Boore J.L."/>
        </authorList>
    </citation>
    <scope>NUCLEOTIDE SEQUENCE [LARGE SCALE GENOMIC DNA]</scope>
</reference>
<dbReference type="EMBL" id="GL736678">
    <property type="protein sequence ID" value="EFX60297.1"/>
    <property type="molecule type" value="Genomic_DNA"/>
</dbReference>
<dbReference type="KEGG" id="dpx:DAPPUDRAFT_343531"/>
<name>E9I6T3_DAPPU</name>
<keyword evidence="3" id="KW-1185">Reference proteome</keyword>
<evidence type="ECO:0000256" key="1">
    <source>
        <dbReference type="SAM" id="MobiDB-lite"/>
    </source>
</evidence>
<sequence length="210" mass="23364">MAQKLSAEAAKRKAARDLAYAKTPDRRAKKADAQRRRRADPKSSVGKDWDHKNQRWESPAQNRDKVFMVTQNTNTTYGGSAALQAMNEWYTMQDIIDTVGASGLQTQVRYSPTFEATGMTFTGSGTTYPTYNSYYVKAGQYKVALPFLPSFAYNHFSGWIWADPNIPPDSGTGHTILNADTSGVTTVLALHYLKQSGGANWPIREGLWVQ</sequence>
<dbReference type="HOGENOM" id="CLU_1312871_0_0_1"/>
<evidence type="ECO:0000313" key="3">
    <source>
        <dbReference type="Proteomes" id="UP000000305"/>
    </source>
</evidence>
<organism evidence="2 3">
    <name type="scientific">Daphnia pulex</name>
    <name type="common">Water flea</name>
    <dbReference type="NCBI Taxonomy" id="6669"/>
    <lineage>
        <taxon>Eukaryota</taxon>
        <taxon>Metazoa</taxon>
        <taxon>Ecdysozoa</taxon>
        <taxon>Arthropoda</taxon>
        <taxon>Crustacea</taxon>
        <taxon>Branchiopoda</taxon>
        <taxon>Diplostraca</taxon>
        <taxon>Cladocera</taxon>
        <taxon>Anomopoda</taxon>
        <taxon>Daphniidae</taxon>
        <taxon>Daphnia</taxon>
    </lineage>
</organism>
<dbReference type="Proteomes" id="UP000000305">
    <property type="component" value="Unassembled WGS sequence"/>
</dbReference>
<proteinExistence type="predicted"/>
<feature type="compositionally biased region" description="Basic and acidic residues" evidence="1">
    <location>
        <begin position="45"/>
        <end position="55"/>
    </location>
</feature>
<evidence type="ECO:0000313" key="2">
    <source>
        <dbReference type="EMBL" id="EFX60297.1"/>
    </source>
</evidence>
<dbReference type="AlphaFoldDB" id="E9I6T3"/>
<feature type="region of interest" description="Disordered" evidence="1">
    <location>
        <begin position="1"/>
        <end position="64"/>
    </location>
</feature>
<feature type="compositionally biased region" description="Basic and acidic residues" evidence="1">
    <location>
        <begin position="23"/>
        <end position="34"/>
    </location>
</feature>
<protein>
    <submittedName>
        <fullName evidence="2">Uncharacterized protein</fullName>
    </submittedName>
</protein>
<dbReference type="InParanoid" id="E9I6T3"/>
<accession>E9I6T3</accession>
<feature type="non-terminal residue" evidence="2">
    <location>
        <position position="1"/>
    </location>
</feature>